<keyword evidence="1" id="KW-0472">Membrane</keyword>
<protein>
    <recommendedName>
        <fullName evidence="2">DUF6286 domain-containing protein</fullName>
    </recommendedName>
</protein>
<reference evidence="3" key="1">
    <citation type="submission" date="2021-06" db="EMBL/GenBank/DDBJ databases">
        <title>Complete genome sequence of Nocardioides sp. G188.</title>
        <authorList>
            <person name="Im W.-T."/>
        </authorList>
    </citation>
    <scope>NUCLEOTIDE SEQUENCE</scope>
    <source>
        <strain evidence="3">G188</strain>
    </source>
</reference>
<dbReference type="EMBL" id="CP077062">
    <property type="protein sequence ID" value="QWZ07561.1"/>
    <property type="molecule type" value="Genomic_DNA"/>
</dbReference>
<dbReference type="AlphaFoldDB" id="A0A975SXA9"/>
<dbReference type="RefSeq" id="WP_216939072.1">
    <property type="nucleotide sequence ID" value="NZ_CP077062.1"/>
</dbReference>
<dbReference type="KEGG" id="nps:KRR39_19345"/>
<keyword evidence="1" id="KW-1133">Transmembrane helix</keyword>
<gene>
    <name evidence="3" type="ORF">KRR39_19345</name>
</gene>
<sequence length="185" mass="18867">MSTSTRTRVTPPAPRAVPAAAWLGPAAAVLLLALGVVAGQDALARWGVTSVGASWLGSTLDGLDGLRAATWTVPVGIALVVVGLVLLVTALKPRRRTHVPVEAAADLWLAPAALSALARDAAEGVRGVSRVSVAATRTAVRVRAAADHPDEVAGPVEEAVRARLAGAQVKVTVRTHRLPGEGADQ</sequence>
<proteinExistence type="predicted"/>
<name>A0A975SXA9_9ACTN</name>
<dbReference type="InterPro" id="IPR046253">
    <property type="entry name" value="DUF6286"/>
</dbReference>
<evidence type="ECO:0000256" key="1">
    <source>
        <dbReference type="SAM" id="Phobius"/>
    </source>
</evidence>
<keyword evidence="4" id="KW-1185">Reference proteome</keyword>
<evidence type="ECO:0000259" key="2">
    <source>
        <dbReference type="Pfam" id="PF19803"/>
    </source>
</evidence>
<evidence type="ECO:0000313" key="3">
    <source>
        <dbReference type="EMBL" id="QWZ07561.1"/>
    </source>
</evidence>
<dbReference type="Pfam" id="PF19803">
    <property type="entry name" value="DUF6286"/>
    <property type="match status" value="1"/>
</dbReference>
<feature type="transmembrane region" description="Helical" evidence="1">
    <location>
        <begin position="68"/>
        <end position="88"/>
    </location>
</feature>
<accession>A0A975SXA9</accession>
<feature type="domain" description="DUF6286" evidence="2">
    <location>
        <begin position="81"/>
        <end position="172"/>
    </location>
</feature>
<dbReference type="Proteomes" id="UP000683575">
    <property type="component" value="Chromosome"/>
</dbReference>
<keyword evidence="1" id="KW-0812">Transmembrane</keyword>
<organism evidence="3 4">
    <name type="scientific">Nocardioides panacis</name>
    <dbReference type="NCBI Taxonomy" id="2849501"/>
    <lineage>
        <taxon>Bacteria</taxon>
        <taxon>Bacillati</taxon>
        <taxon>Actinomycetota</taxon>
        <taxon>Actinomycetes</taxon>
        <taxon>Propionibacteriales</taxon>
        <taxon>Nocardioidaceae</taxon>
        <taxon>Nocardioides</taxon>
    </lineage>
</organism>
<evidence type="ECO:0000313" key="4">
    <source>
        <dbReference type="Proteomes" id="UP000683575"/>
    </source>
</evidence>